<dbReference type="Pfam" id="PF03460">
    <property type="entry name" value="NIR_SIR_ferr"/>
    <property type="match status" value="1"/>
</dbReference>
<proteinExistence type="predicted"/>
<feature type="compositionally biased region" description="Basic and acidic residues" evidence="7">
    <location>
        <begin position="378"/>
        <end position="388"/>
    </location>
</feature>
<keyword evidence="6" id="KW-0411">Iron-sulfur</keyword>
<evidence type="ECO:0000256" key="5">
    <source>
        <dbReference type="ARBA" id="ARBA00023004"/>
    </source>
</evidence>
<evidence type="ECO:0000313" key="9">
    <source>
        <dbReference type="EMBL" id="RVW03280.1"/>
    </source>
</evidence>
<dbReference type="EMBL" id="RKLN01000003">
    <property type="protein sequence ID" value="RVW03280.1"/>
    <property type="molecule type" value="Genomic_DNA"/>
</dbReference>
<dbReference type="GO" id="GO:0046872">
    <property type="term" value="F:metal ion binding"/>
    <property type="evidence" value="ECO:0007669"/>
    <property type="project" value="UniProtKB-KW"/>
</dbReference>
<dbReference type="InterPro" id="IPR012798">
    <property type="entry name" value="Cbl_synth_CobG-like"/>
</dbReference>
<keyword evidence="2" id="KW-0349">Heme</keyword>
<dbReference type="AlphaFoldDB" id="A0A3S3CQI6"/>
<evidence type="ECO:0000256" key="7">
    <source>
        <dbReference type="SAM" id="MobiDB-lite"/>
    </source>
</evidence>
<dbReference type="PANTHER" id="PTHR32439">
    <property type="entry name" value="FERREDOXIN--NITRITE REDUCTASE, CHLOROPLASTIC"/>
    <property type="match status" value="1"/>
</dbReference>
<evidence type="ECO:0000256" key="3">
    <source>
        <dbReference type="ARBA" id="ARBA00022723"/>
    </source>
</evidence>
<evidence type="ECO:0000256" key="1">
    <source>
        <dbReference type="ARBA" id="ARBA00022485"/>
    </source>
</evidence>
<dbReference type="PANTHER" id="PTHR32439:SF9">
    <property type="entry name" value="BLR3264 PROTEIN"/>
    <property type="match status" value="1"/>
</dbReference>
<gene>
    <name evidence="9" type="primary">cobG</name>
    <name evidence="9" type="ORF">EF834_08970</name>
</gene>
<name>A0A3S3CQI6_9NOCA</name>
<reference evidence="9 10" key="1">
    <citation type="submission" date="2018-11" db="EMBL/GenBank/DDBJ databases">
        <title>Rhodococcus spongicola sp. nov. and Rhodococcus xishaensis sp. nov. from marine sponges.</title>
        <authorList>
            <person name="Li L."/>
            <person name="Lin H.W."/>
        </authorList>
    </citation>
    <scope>NUCLEOTIDE SEQUENCE [LARGE SCALE GENOMIC DNA]</scope>
    <source>
        <strain evidence="9 10">LHW50502</strain>
    </source>
</reference>
<keyword evidence="4 9" id="KW-0560">Oxidoreductase</keyword>
<sequence>MPSPRSGPDKCPGALQVHVAADGPLARVRIPGGVVTSPQLQALAAAAQEIGNGEIELTSRGNLQLRALRDPDDFARRLEAVELLPSTTHERVRNILASPLSGRIGGQADVRGLVKALDRGLCDDPALADLPGRTLFTIDDGRGDVSGLRGDVGVHALADGRFALILAGADTGARLAEIDAVAVLLAAARTFGEIRGDAWRLSEVPGGTERVLARLGLENDGEPLALPDAPGPGPIGWLDQPDGGVTLAGGLAFGTLPARLAEFLAAVEKPIMITPWRSVLLSDLDEWTAEQVVRVLAPMGLIFDENSPYLQVSACAGQPGCARSHTDVRADARAAIEGDDLPTQGRQHWSGCDRKCGRPHGEVTDVVASPDGYRTTASRHDGTENGPS</sequence>
<dbReference type="InterPro" id="IPR036136">
    <property type="entry name" value="Nit/Sulf_reduc_fer-like_dom_sf"/>
</dbReference>
<dbReference type="SUPFAM" id="SSF55124">
    <property type="entry name" value="Nitrite/Sulfite reductase N-terminal domain-like"/>
    <property type="match status" value="2"/>
</dbReference>
<keyword evidence="10" id="KW-1185">Reference proteome</keyword>
<keyword evidence="5" id="KW-0408">Iron</keyword>
<feature type="domain" description="Nitrite/Sulfite reductase ferredoxin-like" evidence="8">
    <location>
        <begin position="26"/>
        <end position="69"/>
    </location>
</feature>
<dbReference type="NCBIfam" id="TIGR02435">
    <property type="entry name" value="CobG"/>
    <property type="match status" value="1"/>
</dbReference>
<accession>A0A3S3CQI6</accession>
<dbReference type="Gene3D" id="3.30.413.10">
    <property type="entry name" value="Sulfite Reductase Hemoprotein, domain 1"/>
    <property type="match status" value="1"/>
</dbReference>
<dbReference type="GO" id="GO:0043818">
    <property type="term" value="F:precorrin-3B synthase activity"/>
    <property type="evidence" value="ECO:0007669"/>
    <property type="project" value="UniProtKB-EC"/>
</dbReference>
<keyword evidence="3" id="KW-0479">Metal-binding</keyword>
<dbReference type="Gene3D" id="3.90.480.20">
    <property type="match status" value="1"/>
</dbReference>
<evidence type="ECO:0000259" key="8">
    <source>
        <dbReference type="Pfam" id="PF03460"/>
    </source>
</evidence>
<feature type="region of interest" description="Disordered" evidence="7">
    <location>
        <begin position="360"/>
        <end position="388"/>
    </location>
</feature>
<dbReference type="InterPro" id="IPR051329">
    <property type="entry name" value="NIR_SIR_4Fe-4S"/>
</dbReference>
<dbReference type="EC" id="1.14.13.83" evidence="9"/>
<organism evidence="9 10">
    <name type="scientific">Rhodococcus spongiicola</name>
    <dbReference type="NCBI Taxonomy" id="2487352"/>
    <lineage>
        <taxon>Bacteria</taxon>
        <taxon>Bacillati</taxon>
        <taxon>Actinomycetota</taxon>
        <taxon>Actinomycetes</taxon>
        <taxon>Mycobacteriales</taxon>
        <taxon>Nocardiaceae</taxon>
        <taxon>Rhodococcus</taxon>
    </lineage>
</organism>
<comment type="caution">
    <text evidence="9">The sequence shown here is derived from an EMBL/GenBank/DDBJ whole genome shotgun (WGS) entry which is preliminary data.</text>
</comment>
<evidence type="ECO:0000313" key="10">
    <source>
        <dbReference type="Proteomes" id="UP000284333"/>
    </source>
</evidence>
<keyword evidence="1" id="KW-0004">4Fe-4S</keyword>
<dbReference type="InterPro" id="IPR005117">
    <property type="entry name" value="NiRdtase/SiRdtase_haem-b_fer"/>
</dbReference>
<evidence type="ECO:0000256" key="2">
    <source>
        <dbReference type="ARBA" id="ARBA00022617"/>
    </source>
</evidence>
<dbReference type="GO" id="GO:0051539">
    <property type="term" value="F:4 iron, 4 sulfur cluster binding"/>
    <property type="evidence" value="ECO:0007669"/>
    <property type="project" value="UniProtKB-KW"/>
</dbReference>
<evidence type="ECO:0000256" key="6">
    <source>
        <dbReference type="ARBA" id="ARBA00023014"/>
    </source>
</evidence>
<dbReference type="InterPro" id="IPR045854">
    <property type="entry name" value="NO2/SO3_Rdtase_4Fe4S_sf"/>
</dbReference>
<dbReference type="RefSeq" id="WP_127946871.1">
    <property type="nucleotide sequence ID" value="NZ_RKLN01000003.1"/>
</dbReference>
<dbReference type="SUPFAM" id="SSF56014">
    <property type="entry name" value="Nitrite and sulphite reductase 4Fe-4S domain-like"/>
    <property type="match status" value="1"/>
</dbReference>
<evidence type="ECO:0000256" key="4">
    <source>
        <dbReference type="ARBA" id="ARBA00023002"/>
    </source>
</evidence>
<dbReference type="Proteomes" id="UP000284333">
    <property type="component" value="Unassembled WGS sequence"/>
</dbReference>
<protein>
    <submittedName>
        <fullName evidence="9">Precorrin-3B synthase</fullName>
        <ecNumber evidence="9">1.14.13.83</ecNumber>
    </submittedName>
</protein>
<dbReference type="OrthoDB" id="105450at2"/>